<protein>
    <submittedName>
        <fullName evidence="2">Dynactin subunit p22</fullName>
    </submittedName>
</protein>
<proteinExistence type="predicted"/>
<dbReference type="Pfam" id="PF07426">
    <property type="entry name" value="Dynactin_p22"/>
    <property type="match status" value="1"/>
</dbReference>
<comment type="caution">
    <text evidence="2">The sequence shown here is derived from an EMBL/GenBank/DDBJ whole genome shotgun (WGS) entry which is preliminary data.</text>
</comment>
<evidence type="ECO:0000256" key="1">
    <source>
        <dbReference type="SAM" id="Phobius"/>
    </source>
</evidence>
<keyword evidence="1" id="KW-0472">Membrane</keyword>
<feature type="transmembrane region" description="Helical" evidence="1">
    <location>
        <begin position="16"/>
        <end position="37"/>
    </location>
</feature>
<gene>
    <name evidence="2" type="ORF">QE152_g35182</name>
</gene>
<sequence length="225" mass="25657">MLSILNKPMQIDDSGLIIPIIFVCLIIRNLMIIYKIYTMSDPMDLLEKRIAALELQILPKDKQVEINKVQPIADLLIQTHTMIATALSCRDAISAILEKLPVINEYLNPMYSETELELESKRQYVLELYPELKETAILLTEFDSVRDVTDSKVIARVSDMAEKLESLVHSSLTTYDECKVITNKVLESLQQYGDIIKTIKILFAQLEYNVTEIESILAPKPPIDD</sequence>
<dbReference type="PANTHER" id="PTHR28360:SF1">
    <property type="entry name" value="DYNACTIN SUBUNIT 3"/>
    <property type="match status" value="1"/>
</dbReference>
<dbReference type="InterPro" id="IPR009991">
    <property type="entry name" value="DCTN3"/>
</dbReference>
<keyword evidence="1" id="KW-0812">Transmembrane</keyword>
<dbReference type="PANTHER" id="PTHR28360">
    <property type="entry name" value="DYNACTIN SUBUNIT 3"/>
    <property type="match status" value="1"/>
</dbReference>
<reference evidence="2 3" key="1">
    <citation type="journal article" date="2024" name="BMC Genomics">
        <title>De novo assembly and annotation of Popillia japonica's genome with initial clues to its potential as an invasive pest.</title>
        <authorList>
            <person name="Cucini C."/>
            <person name="Boschi S."/>
            <person name="Funari R."/>
            <person name="Cardaioli E."/>
            <person name="Iannotti N."/>
            <person name="Marturano G."/>
            <person name="Paoli F."/>
            <person name="Bruttini M."/>
            <person name="Carapelli A."/>
            <person name="Frati F."/>
            <person name="Nardi F."/>
        </authorList>
    </citation>
    <scope>NUCLEOTIDE SEQUENCE [LARGE SCALE GENOMIC DNA]</scope>
    <source>
        <strain evidence="2">DMR45628</strain>
    </source>
</reference>
<accession>A0AAW1IFI5</accession>
<evidence type="ECO:0000313" key="3">
    <source>
        <dbReference type="Proteomes" id="UP001458880"/>
    </source>
</evidence>
<keyword evidence="3" id="KW-1185">Reference proteome</keyword>
<evidence type="ECO:0000313" key="2">
    <source>
        <dbReference type="EMBL" id="KAK9688611.1"/>
    </source>
</evidence>
<dbReference type="EMBL" id="JASPKY010000584">
    <property type="protein sequence ID" value="KAK9688611.1"/>
    <property type="molecule type" value="Genomic_DNA"/>
</dbReference>
<keyword evidence="1" id="KW-1133">Transmembrane helix</keyword>
<dbReference type="AlphaFoldDB" id="A0AAW1IFI5"/>
<dbReference type="Proteomes" id="UP001458880">
    <property type="component" value="Unassembled WGS sequence"/>
</dbReference>
<name>A0AAW1IFI5_POPJA</name>
<organism evidence="2 3">
    <name type="scientific">Popillia japonica</name>
    <name type="common">Japanese beetle</name>
    <dbReference type="NCBI Taxonomy" id="7064"/>
    <lineage>
        <taxon>Eukaryota</taxon>
        <taxon>Metazoa</taxon>
        <taxon>Ecdysozoa</taxon>
        <taxon>Arthropoda</taxon>
        <taxon>Hexapoda</taxon>
        <taxon>Insecta</taxon>
        <taxon>Pterygota</taxon>
        <taxon>Neoptera</taxon>
        <taxon>Endopterygota</taxon>
        <taxon>Coleoptera</taxon>
        <taxon>Polyphaga</taxon>
        <taxon>Scarabaeiformia</taxon>
        <taxon>Scarabaeidae</taxon>
        <taxon>Rutelinae</taxon>
        <taxon>Popillia</taxon>
    </lineage>
</organism>
<dbReference type="GO" id="GO:0005869">
    <property type="term" value="C:dynactin complex"/>
    <property type="evidence" value="ECO:0007669"/>
    <property type="project" value="InterPro"/>
</dbReference>
<dbReference type="GO" id="GO:0061640">
    <property type="term" value="P:cytoskeleton-dependent cytokinesis"/>
    <property type="evidence" value="ECO:0007669"/>
    <property type="project" value="InterPro"/>
</dbReference>